<dbReference type="KEGG" id="kbs:EPA93_42920"/>
<protein>
    <submittedName>
        <fullName evidence="2">Uncharacterized protein</fullName>
    </submittedName>
</protein>
<evidence type="ECO:0000256" key="1">
    <source>
        <dbReference type="SAM" id="MobiDB-lite"/>
    </source>
</evidence>
<proteinExistence type="predicted"/>
<gene>
    <name evidence="2" type="ORF">EPA93_42920</name>
</gene>
<evidence type="ECO:0000313" key="2">
    <source>
        <dbReference type="EMBL" id="QBD82371.1"/>
    </source>
</evidence>
<name>A0A4V0Z088_KTERU</name>
<dbReference type="RefSeq" id="WP_129893440.1">
    <property type="nucleotide sequence ID" value="NZ_CP035758.1"/>
</dbReference>
<sequence length="67" mass="7359">MVSAQCFLDFARWRSFQIDDGPVVSIGLMLNPGGVYHQQILAHRMNDKGGRSGPISRGSPPLTGRYV</sequence>
<dbReference type="AlphaFoldDB" id="A0A4V0Z088"/>
<dbReference type="Proteomes" id="UP000290365">
    <property type="component" value="Chromosome"/>
</dbReference>
<organism evidence="2 3">
    <name type="scientific">Ktedonosporobacter rubrisoli</name>
    <dbReference type="NCBI Taxonomy" id="2509675"/>
    <lineage>
        <taxon>Bacteria</taxon>
        <taxon>Bacillati</taxon>
        <taxon>Chloroflexota</taxon>
        <taxon>Ktedonobacteria</taxon>
        <taxon>Ktedonobacterales</taxon>
        <taxon>Ktedonosporobacteraceae</taxon>
        <taxon>Ktedonosporobacter</taxon>
    </lineage>
</organism>
<dbReference type="EMBL" id="CP035758">
    <property type="protein sequence ID" value="QBD82371.1"/>
    <property type="molecule type" value="Genomic_DNA"/>
</dbReference>
<reference evidence="2 3" key="1">
    <citation type="submission" date="2019-01" db="EMBL/GenBank/DDBJ databases">
        <title>Ktedonosporobacter rubrisoli SCAWS-G2.</title>
        <authorList>
            <person name="Huang Y."/>
            <person name="Yan B."/>
        </authorList>
    </citation>
    <scope>NUCLEOTIDE SEQUENCE [LARGE SCALE GENOMIC DNA]</scope>
    <source>
        <strain evidence="2 3">SCAWS-G2</strain>
    </source>
</reference>
<evidence type="ECO:0000313" key="3">
    <source>
        <dbReference type="Proteomes" id="UP000290365"/>
    </source>
</evidence>
<feature type="region of interest" description="Disordered" evidence="1">
    <location>
        <begin position="46"/>
        <end position="67"/>
    </location>
</feature>
<keyword evidence="3" id="KW-1185">Reference proteome</keyword>
<accession>A0A4V0Z088</accession>